<sequence>MSWFRRRRRPDRWAATRRLEGMAYEVEKTDEQWREELSPEEYQVLRQAGTERAFTGEYTDTETTGVYRCKACQAKLFESDTKFHSGCGWPSFYQPISDTIEYLEDTTLGMKRVEVRCASCGSHLGHVFPDGYGTPTGDRYCINSISLTLEPVGQGTGEPAQTPSDDARA</sequence>
<reference evidence="6" key="1">
    <citation type="journal article" date="2019" name="Int. J. Syst. Evol. Microbiol.">
        <title>The Global Catalogue of Microorganisms (GCM) 10K type strain sequencing project: providing services to taxonomists for standard genome sequencing and annotation.</title>
        <authorList>
            <consortium name="The Broad Institute Genomics Platform"/>
            <consortium name="The Broad Institute Genome Sequencing Center for Infectious Disease"/>
            <person name="Wu L."/>
            <person name="Ma J."/>
        </authorList>
    </citation>
    <scope>NUCLEOTIDE SEQUENCE [LARGE SCALE GENOMIC DNA]</scope>
    <source>
        <strain evidence="6">JCM 18459</strain>
    </source>
</reference>
<name>A0ABP9Q4J5_9ACTN</name>
<comment type="catalytic activity">
    <reaction evidence="3">
        <text>L-methionyl-[protein] + [thioredoxin]-disulfide + H2O = L-methionyl-(R)-S-oxide-[protein] + [thioredoxin]-dithiol</text>
        <dbReference type="Rhea" id="RHEA:24164"/>
        <dbReference type="Rhea" id="RHEA-COMP:10698"/>
        <dbReference type="Rhea" id="RHEA-COMP:10700"/>
        <dbReference type="Rhea" id="RHEA-COMP:12313"/>
        <dbReference type="Rhea" id="RHEA-COMP:12314"/>
        <dbReference type="ChEBI" id="CHEBI:15377"/>
        <dbReference type="ChEBI" id="CHEBI:16044"/>
        <dbReference type="ChEBI" id="CHEBI:29950"/>
        <dbReference type="ChEBI" id="CHEBI:45764"/>
        <dbReference type="ChEBI" id="CHEBI:50058"/>
        <dbReference type="EC" id="1.8.4.12"/>
    </reaction>
</comment>
<dbReference type="Pfam" id="PF01641">
    <property type="entry name" value="SelR"/>
    <property type="match status" value="1"/>
</dbReference>
<evidence type="ECO:0000313" key="5">
    <source>
        <dbReference type="EMBL" id="GAA5153911.1"/>
    </source>
</evidence>
<gene>
    <name evidence="5" type="primary">msrB</name>
    <name evidence="5" type="ORF">GCM10023340_36600</name>
</gene>
<dbReference type="NCBIfam" id="TIGR00357">
    <property type="entry name" value="peptide-methionine (R)-S-oxide reductase MsrB"/>
    <property type="match status" value="1"/>
</dbReference>
<dbReference type="PANTHER" id="PTHR10173:SF52">
    <property type="entry name" value="METHIONINE-R-SULFOXIDE REDUCTASE B1"/>
    <property type="match status" value="1"/>
</dbReference>
<dbReference type="SUPFAM" id="SSF51316">
    <property type="entry name" value="Mss4-like"/>
    <property type="match status" value="1"/>
</dbReference>
<dbReference type="InterPro" id="IPR002579">
    <property type="entry name" value="Met_Sox_Rdtase_MsrB_dom"/>
</dbReference>
<keyword evidence="6" id="KW-1185">Reference proteome</keyword>
<evidence type="ECO:0000256" key="1">
    <source>
        <dbReference type="ARBA" id="ARBA00012499"/>
    </source>
</evidence>
<dbReference type="InterPro" id="IPR011057">
    <property type="entry name" value="Mss4-like_sf"/>
</dbReference>
<dbReference type="PANTHER" id="PTHR10173">
    <property type="entry name" value="METHIONINE SULFOXIDE REDUCTASE"/>
    <property type="match status" value="1"/>
</dbReference>
<dbReference type="PROSITE" id="PS51790">
    <property type="entry name" value="MSRB"/>
    <property type="match status" value="1"/>
</dbReference>
<dbReference type="InterPro" id="IPR028427">
    <property type="entry name" value="Met_Sox_Rdtase_MsrB"/>
</dbReference>
<evidence type="ECO:0000259" key="4">
    <source>
        <dbReference type="PROSITE" id="PS51790"/>
    </source>
</evidence>
<dbReference type="EMBL" id="BAABKG010000005">
    <property type="protein sequence ID" value="GAA5153911.1"/>
    <property type="molecule type" value="Genomic_DNA"/>
</dbReference>
<dbReference type="Proteomes" id="UP001500221">
    <property type="component" value="Unassembled WGS sequence"/>
</dbReference>
<dbReference type="EC" id="1.8.4.12" evidence="1"/>
<proteinExistence type="predicted"/>
<accession>A0ABP9Q4J5</accession>
<dbReference type="Gene3D" id="2.170.150.20">
    <property type="entry name" value="Peptide methionine sulfoxide reductase"/>
    <property type="match status" value="1"/>
</dbReference>
<organism evidence="5 6">
    <name type="scientific">Nocardioides marinquilinus</name>
    <dbReference type="NCBI Taxonomy" id="1210400"/>
    <lineage>
        <taxon>Bacteria</taxon>
        <taxon>Bacillati</taxon>
        <taxon>Actinomycetota</taxon>
        <taxon>Actinomycetes</taxon>
        <taxon>Propionibacteriales</taxon>
        <taxon>Nocardioidaceae</taxon>
        <taxon>Nocardioides</taxon>
    </lineage>
</organism>
<feature type="domain" description="MsrB" evidence="4">
    <location>
        <begin position="30"/>
        <end position="152"/>
    </location>
</feature>
<evidence type="ECO:0000256" key="3">
    <source>
        <dbReference type="ARBA" id="ARBA00048488"/>
    </source>
</evidence>
<comment type="caution">
    <text evidence="5">The sequence shown here is derived from an EMBL/GenBank/DDBJ whole genome shotgun (WGS) entry which is preliminary data.</text>
</comment>
<protein>
    <recommendedName>
        <fullName evidence="1">peptide-methionine (R)-S-oxide reductase</fullName>
        <ecNumber evidence="1">1.8.4.12</ecNumber>
    </recommendedName>
</protein>
<evidence type="ECO:0000313" key="6">
    <source>
        <dbReference type="Proteomes" id="UP001500221"/>
    </source>
</evidence>
<keyword evidence="2" id="KW-0560">Oxidoreductase</keyword>
<evidence type="ECO:0000256" key="2">
    <source>
        <dbReference type="ARBA" id="ARBA00023002"/>
    </source>
</evidence>